<evidence type="ECO:0000313" key="2">
    <source>
        <dbReference type="EMBL" id="MBB5143041.1"/>
    </source>
</evidence>
<dbReference type="SUPFAM" id="SSF47413">
    <property type="entry name" value="lambda repressor-like DNA-binding domains"/>
    <property type="match status" value="1"/>
</dbReference>
<dbReference type="GO" id="GO:0003677">
    <property type="term" value="F:DNA binding"/>
    <property type="evidence" value="ECO:0007669"/>
    <property type="project" value="InterPro"/>
</dbReference>
<sequence>MKMQKINDVTFNEIMMRIQSVTNTKTQVELAKFLGIRQSSISDAKKRRAIPAEWLIKLLKHKSTNPDWILLGVEPIFLGPAIGESTAQIIYRTEIKPPNECSAQELITELVSRALIDL</sequence>
<dbReference type="GO" id="GO:0045892">
    <property type="term" value="P:negative regulation of DNA-templated transcription"/>
    <property type="evidence" value="ECO:0007669"/>
    <property type="project" value="InterPro"/>
</dbReference>
<dbReference type="InterPro" id="IPR010744">
    <property type="entry name" value="Phage_CI_N"/>
</dbReference>
<dbReference type="AlphaFoldDB" id="A0A7W8C0H8"/>
<dbReference type="Proteomes" id="UP000539075">
    <property type="component" value="Unassembled WGS sequence"/>
</dbReference>
<dbReference type="Pfam" id="PF07022">
    <property type="entry name" value="Phage_CI_repr"/>
    <property type="match status" value="1"/>
</dbReference>
<dbReference type="InterPro" id="IPR010982">
    <property type="entry name" value="Lambda_DNA-bd_dom_sf"/>
</dbReference>
<protein>
    <recommendedName>
        <fullName evidence="1">Bacteriophage CI repressor N-terminal domain-containing protein</fullName>
    </recommendedName>
</protein>
<keyword evidence="3" id="KW-1185">Reference proteome</keyword>
<reference evidence="2 3" key="1">
    <citation type="submission" date="2020-08" db="EMBL/GenBank/DDBJ databases">
        <title>Genomic Encyclopedia of Type Strains, Phase IV (KMG-IV): sequencing the most valuable type-strain genomes for metagenomic binning, comparative biology and taxonomic classification.</title>
        <authorList>
            <person name="Goeker M."/>
        </authorList>
    </citation>
    <scope>NUCLEOTIDE SEQUENCE [LARGE SCALE GENOMIC DNA]</scope>
    <source>
        <strain evidence="2 3">DSM 11275</strain>
    </source>
</reference>
<dbReference type="Gene3D" id="1.10.260.40">
    <property type="entry name" value="lambda repressor-like DNA-binding domains"/>
    <property type="match status" value="1"/>
</dbReference>
<feature type="domain" description="Bacteriophage CI repressor N-terminal" evidence="1">
    <location>
        <begin position="15"/>
        <end position="76"/>
    </location>
</feature>
<gene>
    <name evidence="2" type="ORF">HNQ38_001129</name>
</gene>
<proteinExistence type="predicted"/>
<dbReference type="EMBL" id="JACHGO010000003">
    <property type="protein sequence ID" value="MBB5143041.1"/>
    <property type="molecule type" value="Genomic_DNA"/>
</dbReference>
<evidence type="ECO:0000313" key="3">
    <source>
        <dbReference type="Proteomes" id="UP000539075"/>
    </source>
</evidence>
<evidence type="ECO:0000259" key="1">
    <source>
        <dbReference type="Pfam" id="PF07022"/>
    </source>
</evidence>
<dbReference type="RefSeq" id="WP_183718414.1">
    <property type="nucleotide sequence ID" value="NZ_JACHGO010000003.1"/>
</dbReference>
<comment type="caution">
    <text evidence="2">The sequence shown here is derived from an EMBL/GenBank/DDBJ whole genome shotgun (WGS) entry which is preliminary data.</text>
</comment>
<accession>A0A7W8C0H8</accession>
<name>A0A7W8C0H8_9BACT</name>
<organism evidence="2 3">
    <name type="scientific">Desulfovibrio intestinalis</name>
    <dbReference type="NCBI Taxonomy" id="58621"/>
    <lineage>
        <taxon>Bacteria</taxon>
        <taxon>Pseudomonadati</taxon>
        <taxon>Thermodesulfobacteriota</taxon>
        <taxon>Desulfovibrionia</taxon>
        <taxon>Desulfovibrionales</taxon>
        <taxon>Desulfovibrionaceae</taxon>
        <taxon>Desulfovibrio</taxon>
    </lineage>
</organism>